<sequence length="165" mass="19214">MIEAKKVDSTSISNVKLDINYSDNISVLSFSMLLLRLHLGYRKLSSIRNRRRPSEDLKIRSISKGSIIIDMLGDFVTIVEFFELIADNPKGEWKPHPYPFILARSSDKNRKSYAGRRNTRKKAIEKEINDVEKIANRKDVEEVKLHVEYEDGYKKSIEVKKKEDK</sequence>
<comment type="caution">
    <text evidence="1">The sequence shown here is derived from an EMBL/GenBank/DDBJ whole genome shotgun (WGS) entry which is preliminary data.</text>
</comment>
<accession>A0ABT9VDC6</accession>
<protein>
    <submittedName>
        <fullName evidence="1">Uncharacterized protein</fullName>
    </submittedName>
</protein>
<dbReference type="Proteomes" id="UP001224359">
    <property type="component" value="Unassembled WGS sequence"/>
</dbReference>
<dbReference type="RefSeq" id="WP_306975116.1">
    <property type="nucleotide sequence ID" value="NZ_JAUSTQ010000003.1"/>
</dbReference>
<reference evidence="1 2" key="1">
    <citation type="submission" date="2023-07" db="EMBL/GenBank/DDBJ databases">
        <title>Genomic Encyclopedia of Type Strains, Phase IV (KMG-IV): sequencing the most valuable type-strain genomes for metagenomic binning, comparative biology and taxonomic classification.</title>
        <authorList>
            <person name="Goeker M."/>
        </authorList>
    </citation>
    <scope>NUCLEOTIDE SEQUENCE [LARGE SCALE GENOMIC DNA]</scope>
    <source>
        <strain evidence="1 2">DSM 16460</strain>
    </source>
</reference>
<evidence type="ECO:0000313" key="1">
    <source>
        <dbReference type="EMBL" id="MDQ0158979.1"/>
    </source>
</evidence>
<keyword evidence="2" id="KW-1185">Reference proteome</keyword>
<gene>
    <name evidence="1" type="ORF">J2S77_000943</name>
</gene>
<proteinExistence type="predicted"/>
<dbReference type="EMBL" id="JAUSTQ010000003">
    <property type="protein sequence ID" value="MDQ0158979.1"/>
    <property type="molecule type" value="Genomic_DNA"/>
</dbReference>
<name>A0ABT9VDC6_9BACI</name>
<organism evidence="1 2">
    <name type="scientific">Alkalibacillus salilacus</name>
    <dbReference type="NCBI Taxonomy" id="284582"/>
    <lineage>
        <taxon>Bacteria</taxon>
        <taxon>Bacillati</taxon>
        <taxon>Bacillota</taxon>
        <taxon>Bacilli</taxon>
        <taxon>Bacillales</taxon>
        <taxon>Bacillaceae</taxon>
        <taxon>Alkalibacillus</taxon>
    </lineage>
</organism>
<evidence type="ECO:0000313" key="2">
    <source>
        <dbReference type="Proteomes" id="UP001224359"/>
    </source>
</evidence>